<comment type="cofactor">
    <cofactor evidence="1 12">
        <name>heme</name>
        <dbReference type="ChEBI" id="CHEBI:30413"/>
    </cofactor>
</comment>
<evidence type="ECO:0000256" key="12">
    <source>
        <dbReference type="PIRSR" id="PIRSR602403-1"/>
    </source>
</evidence>
<dbReference type="EMBL" id="JBJKBG010000002">
    <property type="protein sequence ID" value="KAL3748032.1"/>
    <property type="molecule type" value="Genomic_DNA"/>
</dbReference>
<dbReference type="FunFam" id="1.10.630.10:FF:000044">
    <property type="entry name" value="Cytochrome P450"/>
    <property type="match status" value="1"/>
</dbReference>
<evidence type="ECO:0000256" key="6">
    <source>
        <dbReference type="ARBA" id="ARBA00022723"/>
    </source>
</evidence>
<evidence type="ECO:0000256" key="1">
    <source>
        <dbReference type="ARBA" id="ARBA00001971"/>
    </source>
</evidence>
<evidence type="ECO:0008006" key="15">
    <source>
        <dbReference type="Google" id="ProtNLM"/>
    </source>
</evidence>
<gene>
    <name evidence="13" type="ORF">ACJRO7_009282</name>
</gene>
<evidence type="ECO:0000256" key="5">
    <source>
        <dbReference type="ARBA" id="ARBA00022692"/>
    </source>
</evidence>
<dbReference type="AlphaFoldDB" id="A0ABD3L9D0"/>
<dbReference type="GO" id="GO:0004497">
    <property type="term" value="F:monooxygenase activity"/>
    <property type="evidence" value="ECO:0007669"/>
    <property type="project" value="UniProtKB-KW"/>
</dbReference>
<dbReference type="GO" id="GO:0046872">
    <property type="term" value="F:metal ion binding"/>
    <property type="evidence" value="ECO:0007669"/>
    <property type="project" value="UniProtKB-KW"/>
</dbReference>
<evidence type="ECO:0000313" key="14">
    <source>
        <dbReference type="Proteomes" id="UP001634007"/>
    </source>
</evidence>
<dbReference type="GO" id="GO:0016020">
    <property type="term" value="C:membrane"/>
    <property type="evidence" value="ECO:0007669"/>
    <property type="project" value="UniProtKB-SubCell"/>
</dbReference>
<dbReference type="SUPFAM" id="SSF48264">
    <property type="entry name" value="Cytochrome P450"/>
    <property type="match status" value="1"/>
</dbReference>
<dbReference type="Pfam" id="PF00067">
    <property type="entry name" value="p450"/>
    <property type="match status" value="1"/>
</dbReference>
<evidence type="ECO:0000256" key="3">
    <source>
        <dbReference type="ARBA" id="ARBA00010617"/>
    </source>
</evidence>
<organism evidence="13 14">
    <name type="scientific">Eucalyptus globulus</name>
    <name type="common">Tasmanian blue gum</name>
    <dbReference type="NCBI Taxonomy" id="34317"/>
    <lineage>
        <taxon>Eukaryota</taxon>
        <taxon>Viridiplantae</taxon>
        <taxon>Streptophyta</taxon>
        <taxon>Embryophyta</taxon>
        <taxon>Tracheophyta</taxon>
        <taxon>Spermatophyta</taxon>
        <taxon>Magnoliopsida</taxon>
        <taxon>eudicotyledons</taxon>
        <taxon>Gunneridae</taxon>
        <taxon>Pentapetalae</taxon>
        <taxon>rosids</taxon>
        <taxon>malvids</taxon>
        <taxon>Myrtales</taxon>
        <taxon>Myrtaceae</taxon>
        <taxon>Myrtoideae</taxon>
        <taxon>Eucalypteae</taxon>
        <taxon>Eucalyptus</taxon>
    </lineage>
</organism>
<evidence type="ECO:0000256" key="11">
    <source>
        <dbReference type="ARBA" id="ARBA00023136"/>
    </source>
</evidence>
<protein>
    <recommendedName>
        <fullName evidence="15">Cytochrome P450</fullName>
    </recommendedName>
</protein>
<dbReference type="PANTHER" id="PTHR24296">
    <property type="entry name" value="CYTOCHROME P450"/>
    <property type="match status" value="1"/>
</dbReference>
<dbReference type="InterPro" id="IPR002403">
    <property type="entry name" value="Cyt_P450_E_grp-IV"/>
</dbReference>
<reference evidence="13 14" key="1">
    <citation type="submission" date="2024-11" db="EMBL/GenBank/DDBJ databases">
        <title>Chromosome-level genome assembly of Eucalyptus globulus Labill. provides insights into its genome evolution.</title>
        <authorList>
            <person name="Li X."/>
        </authorList>
    </citation>
    <scope>NUCLEOTIDE SEQUENCE [LARGE SCALE GENOMIC DNA]</scope>
    <source>
        <strain evidence="13">CL2024</strain>
        <tissue evidence="13">Fresh tender leaves</tissue>
    </source>
</reference>
<keyword evidence="14" id="KW-1185">Reference proteome</keyword>
<evidence type="ECO:0000256" key="9">
    <source>
        <dbReference type="ARBA" id="ARBA00023004"/>
    </source>
</evidence>
<name>A0ABD3L9D0_EUCGL</name>
<evidence type="ECO:0000256" key="2">
    <source>
        <dbReference type="ARBA" id="ARBA00004167"/>
    </source>
</evidence>
<evidence type="ECO:0000256" key="7">
    <source>
        <dbReference type="ARBA" id="ARBA00022989"/>
    </source>
</evidence>
<keyword evidence="8" id="KW-0560">Oxidoreductase</keyword>
<evidence type="ECO:0000256" key="8">
    <source>
        <dbReference type="ARBA" id="ARBA00023002"/>
    </source>
</evidence>
<keyword evidence="10" id="KW-0503">Monooxygenase</keyword>
<proteinExistence type="inferred from homology"/>
<evidence type="ECO:0000256" key="4">
    <source>
        <dbReference type="ARBA" id="ARBA00022617"/>
    </source>
</evidence>
<keyword evidence="4 12" id="KW-0349">Heme</keyword>
<keyword evidence="9 12" id="KW-0408">Iron</keyword>
<dbReference type="Gene3D" id="1.10.630.10">
    <property type="entry name" value="Cytochrome P450"/>
    <property type="match status" value="1"/>
</dbReference>
<dbReference type="InterPro" id="IPR036396">
    <property type="entry name" value="Cyt_P450_sf"/>
</dbReference>
<accession>A0ABD3L9D0</accession>
<keyword evidence="5" id="KW-0812">Transmembrane</keyword>
<keyword evidence="7" id="KW-1133">Transmembrane helix</keyword>
<dbReference type="PRINTS" id="PR00465">
    <property type="entry name" value="EP450IV"/>
</dbReference>
<feature type="binding site" description="axial binding residue" evidence="12">
    <location>
        <position position="460"/>
    </location>
    <ligand>
        <name>heme</name>
        <dbReference type="ChEBI" id="CHEBI:30413"/>
    </ligand>
    <ligandPart>
        <name>Fe</name>
        <dbReference type="ChEBI" id="CHEBI:18248"/>
    </ligandPart>
</feature>
<keyword evidence="11" id="KW-0472">Membrane</keyword>
<dbReference type="PRINTS" id="PR00385">
    <property type="entry name" value="P450"/>
</dbReference>
<dbReference type="Proteomes" id="UP001634007">
    <property type="component" value="Unassembled WGS sequence"/>
</dbReference>
<comment type="similarity">
    <text evidence="3">Belongs to the cytochrome P450 family.</text>
</comment>
<dbReference type="CDD" id="cd11064">
    <property type="entry name" value="CYP86A"/>
    <property type="match status" value="1"/>
</dbReference>
<comment type="subcellular location">
    <subcellularLocation>
        <location evidence="2">Membrane</location>
        <topology evidence="2">Single-pass membrane protein</topology>
    </subcellularLocation>
</comment>
<sequence length="528" mass="59554">MSALLFVGFSVILYAFLSLIHHNISKKTSCSAARWTSHGPPSHPIIGCLLSFYRNRSRLLDWYTDLLSRSPTRTIVIHRLGACRTVVTANPDNVEHVLKNNFHNYPKGVPFTSILGDFLGCGIFNVDGPLWSTQRKLASHEFSTNSLRDFLVRTLEAEVENRLLPLLQDYADTDRTLDLQDLLRRFAFDTVCQVSLGTDPDCLDLSCPLPPLVTAFENASRICAMRATSPVYLVWKIKRGLNIGSEKKLSEAVKLVHDDIVDIIRNRKKKLLQENDDQQIKYDGDLLSRFLAAGHSEEMVRDMVISFVMAGRDTTSAAMTWLFWLLAQNSNAEEEIVSEVDSILDRSYNKCLDFEALKEMKFLKACLCESMRLYPPVAWDSKHAAVDDVLPDGTAVRKGDRVTYFPYGMGRLEELWGKDRLEFKPDRWLVEPGVEGGAEGELRAVSPYKYPVFQAGPRVCLGKEMAFIQMKYVVASILRRFEIRPVLENRPVFVPLLTAHMAGGLKVVVKKRKLMGSCQVVATKGVGE</sequence>
<dbReference type="InterPro" id="IPR001128">
    <property type="entry name" value="Cyt_P450"/>
</dbReference>
<keyword evidence="6 12" id="KW-0479">Metal-binding</keyword>
<evidence type="ECO:0000256" key="10">
    <source>
        <dbReference type="ARBA" id="ARBA00023033"/>
    </source>
</evidence>
<evidence type="ECO:0000313" key="13">
    <source>
        <dbReference type="EMBL" id="KAL3748032.1"/>
    </source>
</evidence>
<comment type="caution">
    <text evidence="13">The sequence shown here is derived from an EMBL/GenBank/DDBJ whole genome shotgun (WGS) entry which is preliminary data.</text>
</comment>